<dbReference type="SUPFAM" id="SSF81653">
    <property type="entry name" value="Calcium ATPase, transduction domain A"/>
    <property type="match status" value="1"/>
</dbReference>
<keyword evidence="6 8" id="KW-1133">Transmembrane helix</keyword>
<dbReference type="InterPro" id="IPR008250">
    <property type="entry name" value="ATPase_P-typ_transduc_dom_A_sf"/>
</dbReference>
<dbReference type="SFLD" id="SFLDF00027">
    <property type="entry name" value="p-type_atpase"/>
    <property type="match status" value="1"/>
</dbReference>
<dbReference type="STRING" id="1288291.A0A059F1L1"/>
<dbReference type="AlphaFoldDB" id="A0A059F1L1"/>
<dbReference type="Gene3D" id="3.40.50.1000">
    <property type="entry name" value="HAD superfamily/HAD-like"/>
    <property type="match status" value="1"/>
</dbReference>
<dbReference type="InterPro" id="IPR023298">
    <property type="entry name" value="ATPase_P-typ_TM_dom_sf"/>
</dbReference>
<keyword evidence="7 8" id="KW-0472">Membrane</keyword>
<dbReference type="InterPro" id="IPR023299">
    <property type="entry name" value="ATPase_P-typ_cyto_dom_N"/>
</dbReference>
<evidence type="ECO:0000313" key="11">
    <source>
        <dbReference type="EMBL" id="KCZ81163.1"/>
    </source>
</evidence>
<evidence type="ECO:0000256" key="2">
    <source>
        <dbReference type="ARBA" id="ARBA00022692"/>
    </source>
</evidence>
<evidence type="ECO:0000256" key="1">
    <source>
        <dbReference type="ARBA" id="ARBA00004141"/>
    </source>
</evidence>
<feature type="transmembrane region" description="Helical" evidence="8">
    <location>
        <begin position="918"/>
        <end position="937"/>
    </location>
</feature>
<dbReference type="InterPro" id="IPR018303">
    <property type="entry name" value="ATPase_P-typ_P_site"/>
</dbReference>
<feature type="transmembrane region" description="Helical" evidence="8">
    <location>
        <begin position="324"/>
        <end position="342"/>
    </location>
</feature>
<evidence type="ECO:0000259" key="9">
    <source>
        <dbReference type="Pfam" id="PF16209"/>
    </source>
</evidence>
<keyword evidence="4" id="KW-0460">Magnesium</keyword>
<feature type="transmembrane region" description="Helical" evidence="8">
    <location>
        <begin position="801"/>
        <end position="823"/>
    </location>
</feature>
<organism evidence="11 12">
    <name type="scientific">Anncaliia algerae PRA339</name>
    <dbReference type="NCBI Taxonomy" id="1288291"/>
    <lineage>
        <taxon>Eukaryota</taxon>
        <taxon>Fungi</taxon>
        <taxon>Fungi incertae sedis</taxon>
        <taxon>Microsporidia</taxon>
        <taxon>Tubulinosematoidea</taxon>
        <taxon>Tubulinosematidae</taxon>
        <taxon>Anncaliia</taxon>
    </lineage>
</organism>
<dbReference type="VEuPathDB" id="MicrosporidiaDB:H312_01455"/>
<dbReference type="Gene3D" id="3.40.1110.10">
    <property type="entry name" value="Calcium-transporting ATPase, cytoplasmic domain N"/>
    <property type="match status" value="1"/>
</dbReference>
<dbReference type="EMBL" id="KK365149">
    <property type="protein sequence ID" value="KCZ81163.1"/>
    <property type="molecule type" value="Genomic_DNA"/>
</dbReference>
<keyword evidence="3" id="KW-0479">Metal-binding</keyword>
<sequence>MRANRLKTSKYTKLNFFPLNLYHQLTKAPNVFFLVTLILLSIPSISPFSPYTYLVAFVSVLGVSMVKDGIEDYQRHMSDHEYNKKITHVVSYNRETNQVEIKDVFVEELDVYDYVIVKEDEEIPADMIFLTSKSVKADNKKCSKHCFVETSNLDGELNYKKKLSHSFLPKKHCSFRSIRDNFIICECDINFINNVSELEVKDTGEDLSDFECKLVLVGDEFLQHQKNVLLRGCRLKNVSQIFGIIVAVGDKTKLSRSARKSTQKISAFQMRLFKKLFLVLSLYFIILIVSSVMCSVFLTKNNIQYLYLEDYPAKDAFKGTGTSFILYNYLIPISLFVTLEFARFFQGLFIQNDPDLCKDGIKSQCRNTNITEDLGMIECILSDKTGTITKNSMIFKFVHISNDNNITQCPDFFLRHKNILQSKNELEKFIKGKETNDQALKEILLIFTLLCCNSVEVINNIYEGMSQDEIALLNELKKYDLILLNSKEKSKEISLFGNKMIVETPAKLEFTSFRQRMSTVIKLFNKYFLLTKGSDQKLLDKNSDEREIIDFNSEFRSLVVCGSEITENDFNSFLDSYKMSITKHDPTILELDFIKIEKNNKYLGTTFVEDELQDNIKSTIISLTEAGIKIWIVTGDKKETAIKCAINCGLLEKNYEVNRTGAVIHSNDIIKSNFVFKQALGYNCVVVYRASPDHKEIIASNFIKNRKITLAIGDGNNDVLMLERAHVGVGIRGKEGTQACLAADISVPDFQCLKKLLLVHGRSNLINFAIIAFNSFYKNIFFILIQFFYDFFNGFSGKPVYNYYFLNYFNIFFTSLIPLYICIFNKDHTDEYLLRYPRKYKEAMLYLSTKMFLSKIFYAIFKAIMVFWLSFGIFYIKDFTNGSGLVGGYKALNNYLSFIVFFTVIIRQTSNITFFVWYAYLAIFISTLAYLITLFALQEIDNSQNWAAINLFSMPIFYVSIIMMMGLVYLCDHFYSVYKSRFVILPK</sequence>
<evidence type="ECO:0000256" key="8">
    <source>
        <dbReference type="SAM" id="Phobius"/>
    </source>
</evidence>
<dbReference type="Pfam" id="PF00702">
    <property type="entry name" value="Hydrolase"/>
    <property type="match status" value="1"/>
</dbReference>
<evidence type="ECO:0000259" key="10">
    <source>
        <dbReference type="Pfam" id="PF16212"/>
    </source>
</evidence>
<name>A0A059F1L1_9MICR</name>
<dbReference type="InterPro" id="IPR032630">
    <property type="entry name" value="P_typ_ATPase_c"/>
</dbReference>
<dbReference type="SUPFAM" id="SSF81665">
    <property type="entry name" value="Calcium ATPase, transmembrane domain M"/>
    <property type="match status" value="1"/>
</dbReference>
<dbReference type="InterPro" id="IPR044492">
    <property type="entry name" value="P_typ_ATPase_HD_dom"/>
</dbReference>
<dbReference type="InterPro" id="IPR023214">
    <property type="entry name" value="HAD_sf"/>
</dbReference>
<feature type="domain" description="P-type ATPase N-terminal" evidence="9">
    <location>
        <begin position="3"/>
        <end position="53"/>
    </location>
</feature>
<evidence type="ECO:0000256" key="6">
    <source>
        <dbReference type="ARBA" id="ARBA00022989"/>
    </source>
</evidence>
<feature type="domain" description="P-type ATPase C-terminal" evidence="10">
    <location>
        <begin position="741"/>
        <end position="982"/>
    </location>
</feature>
<comment type="subcellular location">
    <subcellularLocation>
        <location evidence="1">Membrane</location>
        <topology evidence="1">Multi-pass membrane protein</topology>
    </subcellularLocation>
</comment>
<dbReference type="InterPro" id="IPR036412">
    <property type="entry name" value="HAD-like_sf"/>
</dbReference>
<dbReference type="PANTHER" id="PTHR24092:SF218">
    <property type="entry name" value="PHOSPHOLIPID-TRANSPORTING ATPASE"/>
    <property type="match status" value="1"/>
</dbReference>
<dbReference type="GO" id="GO:0140326">
    <property type="term" value="F:ATPase-coupled intramembrane lipid transporter activity"/>
    <property type="evidence" value="ECO:0007669"/>
    <property type="project" value="TreeGrafter"/>
</dbReference>
<dbReference type="PROSITE" id="PS00154">
    <property type="entry name" value="ATPASE_E1_E2"/>
    <property type="match status" value="1"/>
</dbReference>
<protein>
    <submittedName>
        <fullName evidence="11">Uncharacterized protein</fullName>
    </submittedName>
</protein>
<gene>
    <name evidence="11" type="ORF">H312_01455</name>
</gene>
<keyword evidence="5" id="KW-1278">Translocase</keyword>
<dbReference type="NCBIfam" id="TIGR01494">
    <property type="entry name" value="ATPase_P-type"/>
    <property type="match status" value="1"/>
</dbReference>
<dbReference type="PANTHER" id="PTHR24092">
    <property type="entry name" value="PROBABLE PHOSPHOLIPID-TRANSPORTING ATPASE"/>
    <property type="match status" value="1"/>
</dbReference>
<evidence type="ECO:0000256" key="4">
    <source>
        <dbReference type="ARBA" id="ARBA00022842"/>
    </source>
</evidence>
<feature type="transmembrane region" description="Helical" evidence="8">
    <location>
        <begin position="888"/>
        <end position="906"/>
    </location>
</feature>
<evidence type="ECO:0000256" key="7">
    <source>
        <dbReference type="ARBA" id="ARBA00023136"/>
    </source>
</evidence>
<evidence type="ECO:0000256" key="5">
    <source>
        <dbReference type="ARBA" id="ARBA00022967"/>
    </source>
</evidence>
<dbReference type="SUPFAM" id="SSF56784">
    <property type="entry name" value="HAD-like"/>
    <property type="match status" value="1"/>
</dbReference>
<feature type="transmembrane region" description="Helical" evidence="8">
    <location>
        <begin position="48"/>
        <end position="66"/>
    </location>
</feature>
<feature type="transmembrane region" description="Helical" evidence="8">
    <location>
        <begin position="856"/>
        <end position="876"/>
    </location>
</feature>
<feature type="transmembrane region" description="Helical" evidence="8">
    <location>
        <begin position="21"/>
        <end position="42"/>
    </location>
</feature>
<dbReference type="Proteomes" id="UP000030655">
    <property type="component" value="Unassembled WGS sequence"/>
</dbReference>
<reference evidence="11 12" key="2">
    <citation type="submission" date="2014-03" db="EMBL/GenBank/DDBJ databases">
        <title>The Genome Sequence of Anncaliia algerae insect isolate PRA339.</title>
        <authorList>
            <consortium name="The Broad Institute Genome Sequencing Platform"/>
            <consortium name="The Broad Institute Genome Sequencing Center for Infectious Disease"/>
            <person name="Cuomo C."/>
            <person name="Becnel J."/>
            <person name="Sanscrainte N."/>
            <person name="Walker B."/>
            <person name="Young S.K."/>
            <person name="Zeng Q."/>
            <person name="Gargeya S."/>
            <person name="Fitzgerald M."/>
            <person name="Haas B."/>
            <person name="Abouelleil A."/>
            <person name="Alvarado L."/>
            <person name="Arachchi H.M."/>
            <person name="Berlin A.M."/>
            <person name="Chapman S.B."/>
            <person name="Dewar J."/>
            <person name="Goldberg J."/>
            <person name="Griggs A."/>
            <person name="Gujja S."/>
            <person name="Hansen M."/>
            <person name="Howarth C."/>
            <person name="Imamovic A."/>
            <person name="Larimer J."/>
            <person name="McCowan C."/>
            <person name="Murphy C."/>
            <person name="Neiman D."/>
            <person name="Pearson M."/>
            <person name="Priest M."/>
            <person name="Roberts A."/>
            <person name="Saif S."/>
            <person name="Shea T."/>
            <person name="Sisk P."/>
            <person name="Sykes S."/>
            <person name="Wortman J."/>
            <person name="Nusbaum C."/>
            <person name="Birren B."/>
        </authorList>
    </citation>
    <scope>NUCLEOTIDE SEQUENCE [LARGE SCALE GENOMIC DNA]</scope>
    <source>
        <strain evidence="11 12">PRA339</strain>
    </source>
</reference>
<feature type="transmembrane region" description="Helical" evidence="8">
    <location>
        <begin position="949"/>
        <end position="971"/>
    </location>
</feature>
<proteinExistence type="predicted"/>
<feature type="transmembrane region" description="Helical" evidence="8">
    <location>
        <begin position="765"/>
        <end position="789"/>
    </location>
</feature>
<evidence type="ECO:0000256" key="3">
    <source>
        <dbReference type="ARBA" id="ARBA00022723"/>
    </source>
</evidence>
<keyword evidence="2 8" id="KW-0812">Transmembrane</keyword>
<feature type="transmembrane region" description="Helical" evidence="8">
    <location>
        <begin position="276"/>
        <end position="298"/>
    </location>
</feature>
<dbReference type="PRINTS" id="PR00119">
    <property type="entry name" value="CATATPASE"/>
</dbReference>
<dbReference type="SUPFAM" id="SSF81660">
    <property type="entry name" value="Metal cation-transporting ATPase, ATP-binding domain N"/>
    <property type="match status" value="1"/>
</dbReference>
<dbReference type="GO" id="GO:0005886">
    <property type="term" value="C:plasma membrane"/>
    <property type="evidence" value="ECO:0007669"/>
    <property type="project" value="TreeGrafter"/>
</dbReference>
<dbReference type="OrthoDB" id="377733at2759"/>
<dbReference type="HOGENOM" id="CLU_000846_3_1_1"/>
<dbReference type="GO" id="GO:0045332">
    <property type="term" value="P:phospholipid translocation"/>
    <property type="evidence" value="ECO:0007669"/>
    <property type="project" value="TreeGrafter"/>
</dbReference>
<accession>A0A059F1L1</accession>
<reference evidence="12" key="1">
    <citation type="submission" date="2013-02" db="EMBL/GenBank/DDBJ databases">
        <authorList>
            <consortium name="The Broad Institute Genome Sequencing Platform"/>
            <person name="Cuomo C."/>
            <person name="Becnel J."/>
            <person name="Sanscrainte N."/>
            <person name="Walker B."/>
            <person name="Young S.K."/>
            <person name="Zeng Q."/>
            <person name="Gargeya S."/>
            <person name="Fitzgerald M."/>
            <person name="Haas B."/>
            <person name="Abouelleil A."/>
            <person name="Alvarado L."/>
            <person name="Arachchi H.M."/>
            <person name="Berlin A.M."/>
            <person name="Chapman S.B."/>
            <person name="Dewar J."/>
            <person name="Goldberg J."/>
            <person name="Griggs A."/>
            <person name="Gujja S."/>
            <person name="Hansen M."/>
            <person name="Howarth C."/>
            <person name="Imamovic A."/>
            <person name="Larimer J."/>
            <person name="McCowan C."/>
            <person name="Murphy C."/>
            <person name="Neiman D."/>
            <person name="Pearson M."/>
            <person name="Priest M."/>
            <person name="Roberts A."/>
            <person name="Saif S."/>
            <person name="Shea T."/>
            <person name="Sisk P."/>
            <person name="Sykes S."/>
            <person name="Wortman J."/>
            <person name="Nusbaum C."/>
            <person name="Birren B."/>
        </authorList>
    </citation>
    <scope>NUCLEOTIDE SEQUENCE [LARGE SCALE GENOMIC DNA]</scope>
    <source>
        <strain evidence="12">PRA339</strain>
    </source>
</reference>
<dbReference type="GO" id="GO:0046872">
    <property type="term" value="F:metal ion binding"/>
    <property type="evidence" value="ECO:0007669"/>
    <property type="project" value="UniProtKB-KW"/>
</dbReference>
<dbReference type="InterPro" id="IPR001757">
    <property type="entry name" value="P_typ_ATPase"/>
</dbReference>
<keyword evidence="12" id="KW-1185">Reference proteome</keyword>
<evidence type="ECO:0000313" key="12">
    <source>
        <dbReference type="Proteomes" id="UP000030655"/>
    </source>
</evidence>
<dbReference type="Pfam" id="PF16212">
    <property type="entry name" value="PhoLip_ATPase_C"/>
    <property type="match status" value="1"/>
</dbReference>
<dbReference type="GO" id="GO:0016887">
    <property type="term" value="F:ATP hydrolysis activity"/>
    <property type="evidence" value="ECO:0007669"/>
    <property type="project" value="InterPro"/>
</dbReference>
<dbReference type="SFLD" id="SFLDG00002">
    <property type="entry name" value="C1.7:_P-type_atpase_like"/>
    <property type="match status" value="1"/>
</dbReference>
<dbReference type="GO" id="GO:0005524">
    <property type="term" value="F:ATP binding"/>
    <property type="evidence" value="ECO:0007669"/>
    <property type="project" value="InterPro"/>
</dbReference>
<dbReference type="SFLD" id="SFLDS00003">
    <property type="entry name" value="Haloacid_Dehalogenase"/>
    <property type="match status" value="1"/>
</dbReference>
<dbReference type="InterPro" id="IPR032631">
    <property type="entry name" value="P-type_ATPase_N"/>
</dbReference>
<dbReference type="Gene3D" id="2.70.150.10">
    <property type="entry name" value="Calcium-transporting ATPase, cytoplasmic transduction domain A"/>
    <property type="match status" value="1"/>
</dbReference>
<dbReference type="Pfam" id="PF16209">
    <property type="entry name" value="PhoLip_ATPase_N"/>
    <property type="match status" value="1"/>
</dbReference>